<comment type="caution">
    <text evidence="1">The sequence shown here is derived from an EMBL/GenBank/DDBJ whole genome shotgun (WGS) entry which is preliminary data.</text>
</comment>
<evidence type="ECO:0000313" key="2">
    <source>
        <dbReference type="Proteomes" id="UP001642483"/>
    </source>
</evidence>
<organism evidence="1 2">
    <name type="scientific">Clavelina lepadiformis</name>
    <name type="common">Light-bulb sea squirt</name>
    <name type="synonym">Ascidia lepadiformis</name>
    <dbReference type="NCBI Taxonomy" id="159417"/>
    <lineage>
        <taxon>Eukaryota</taxon>
        <taxon>Metazoa</taxon>
        <taxon>Chordata</taxon>
        <taxon>Tunicata</taxon>
        <taxon>Ascidiacea</taxon>
        <taxon>Aplousobranchia</taxon>
        <taxon>Clavelinidae</taxon>
        <taxon>Clavelina</taxon>
    </lineage>
</organism>
<gene>
    <name evidence="1" type="ORF">CVLEPA_LOCUS18410</name>
</gene>
<sequence>MDHEIERMRKTFNRLLDALSLRKATSRVKMLRLTLLMLAGAVLCSGYPYHASCCVKWKFPSLTCEAVQGKLLAQIKAWTGHKNCKKGGEKCNYELKSNSSTDITATHTTPKHGFVDFLHMKFIPFKKEIFFPEYYASPDQHITFVKALGAPSTGCKVHGCSRSEVWYAHLDFGTNYCNLHNLMTGSGLSNSTGFAEMTSDRICTQYSSANCDKY</sequence>
<dbReference type="Proteomes" id="UP001642483">
    <property type="component" value="Unassembled WGS sequence"/>
</dbReference>
<keyword evidence="2" id="KW-1185">Reference proteome</keyword>
<protein>
    <submittedName>
        <fullName evidence="1">Uncharacterized protein</fullName>
    </submittedName>
</protein>
<dbReference type="PANTHER" id="PTHR38564:SF2">
    <property type="entry name" value="WU:FC46H12 PRECURSOR"/>
    <property type="match status" value="1"/>
</dbReference>
<accession>A0ABP0G3R3</accession>
<dbReference type="PANTHER" id="PTHR38564">
    <property type="entry name" value="SI:CH73-250A16.5-RELATED"/>
    <property type="match status" value="1"/>
</dbReference>
<dbReference type="EMBL" id="CAWYQH010000102">
    <property type="protein sequence ID" value="CAK8686480.1"/>
    <property type="molecule type" value="Genomic_DNA"/>
</dbReference>
<evidence type="ECO:0000313" key="1">
    <source>
        <dbReference type="EMBL" id="CAK8686480.1"/>
    </source>
</evidence>
<reference evidence="1 2" key="1">
    <citation type="submission" date="2024-02" db="EMBL/GenBank/DDBJ databases">
        <authorList>
            <person name="Daric V."/>
            <person name="Darras S."/>
        </authorList>
    </citation>
    <scope>NUCLEOTIDE SEQUENCE [LARGE SCALE GENOMIC DNA]</scope>
</reference>
<name>A0ABP0G3R3_CLALP</name>
<proteinExistence type="predicted"/>